<organism evidence="11 12">
    <name type="scientific">Diatraea saccharalis</name>
    <name type="common">sugarcane borer</name>
    <dbReference type="NCBI Taxonomy" id="40085"/>
    <lineage>
        <taxon>Eukaryota</taxon>
        <taxon>Metazoa</taxon>
        <taxon>Ecdysozoa</taxon>
        <taxon>Arthropoda</taxon>
        <taxon>Hexapoda</taxon>
        <taxon>Insecta</taxon>
        <taxon>Pterygota</taxon>
        <taxon>Neoptera</taxon>
        <taxon>Endopterygota</taxon>
        <taxon>Lepidoptera</taxon>
        <taxon>Glossata</taxon>
        <taxon>Ditrysia</taxon>
        <taxon>Pyraloidea</taxon>
        <taxon>Crambidae</taxon>
        <taxon>Crambinae</taxon>
        <taxon>Diatraea</taxon>
    </lineage>
</organism>
<feature type="transmembrane region" description="Helical" evidence="7">
    <location>
        <begin position="1038"/>
        <end position="1059"/>
    </location>
</feature>
<dbReference type="CDD" id="cd15040">
    <property type="entry name" value="7tmB2_Adhesion"/>
    <property type="match status" value="1"/>
</dbReference>
<evidence type="ECO:0000259" key="10">
    <source>
        <dbReference type="PROSITE" id="PS50261"/>
    </source>
</evidence>
<proteinExistence type="predicted"/>
<dbReference type="Pfam" id="PF01825">
    <property type="entry name" value="GPS"/>
    <property type="match status" value="1"/>
</dbReference>
<feature type="compositionally biased region" description="Low complexity" evidence="6">
    <location>
        <begin position="592"/>
        <end position="604"/>
    </location>
</feature>
<reference evidence="11" key="1">
    <citation type="submission" date="2021-12" db="EMBL/GenBank/DDBJ databases">
        <authorList>
            <person name="King R."/>
        </authorList>
    </citation>
    <scope>NUCLEOTIDE SEQUENCE</scope>
</reference>
<evidence type="ECO:0000256" key="3">
    <source>
        <dbReference type="ARBA" id="ARBA00022989"/>
    </source>
</evidence>
<comment type="subcellular location">
    <subcellularLocation>
        <location evidence="1">Membrane</location>
        <topology evidence="1">Multi-pass membrane protein</topology>
    </subcellularLocation>
</comment>
<feature type="domain" description="GAIN-B" evidence="9">
    <location>
        <begin position="781"/>
        <end position="924"/>
    </location>
</feature>
<feature type="transmembrane region" description="Helical" evidence="7">
    <location>
        <begin position="1155"/>
        <end position="1176"/>
    </location>
</feature>
<evidence type="ECO:0000256" key="2">
    <source>
        <dbReference type="ARBA" id="ARBA00022692"/>
    </source>
</evidence>
<feature type="domain" description="G-protein coupled receptors family 2 profile 2" evidence="10">
    <location>
        <begin position="931"/>
        <end position="1178"/>
    </location>
</feature>
<gene>
    <name evidence="11" type="ORF">DIATSA_LOCUS1656</name>
</gene>
<keyword evidence="12" id="KW-1185">Reference proteome</keyword>
<protein>
    <submittedName>
        <fullName evidence="11">Uncharacterized protein</fullName>
    </submittedName>
</protein>
<feature type="compositionally biased region" description="Polar residues" evidence="6">
    <location>
        <begin position="1222"/>
        <end position="1238"/>
    </location>
</feature>
<keyword evidence="2 7" id="KW-0812">Transmembrane</keyword>
<evidence type="ECO:0000313" key="11">
    <source>
        <dbReference type="EMBL" id="CAG9783488.1"/>
    </source>
</evidence>
<feature type="transmembrane region" description="Helical" evidence="7">
    <location>
        <begin position="968"/>
        <end position="987"/>
    </location>
</feature>
<dbReference type="InterPro" id="IPR057244">
    <property type="entry name" value="GAIN_B"/>
</dbReference>
<accession>A0A9N9QUB5</accession>
<keyword evidence="4 7" id="KW-0472">Membrane</keyword>
<dbReference type="GO" id="GO:0007166">
    <property type="term" value="P:cell surface receptor signaling pathway"/>
    <property type="evidence" value="ECO:0007669"/>
    <property type="project" value="InterPro"/>
</dbReference>
<keyword evidence="5" id="KW-1015">Disulfide bond</keyword>
<dbReference type="PROSITE" id="PS50221">
    <property type="entry name" value="GAIN_B"/>
    <property type="match status" value="1"/>
</dbReference>
<feature type="signal peptide" evidence="8">
    <location>
        <begin position="1"/>
        <end position="25"/>
    </location>
</feature>
<dbReference type="InterPro" id="IPR017981">
    <property type="entry name" value="GPCR_2-like_7TM"/>
</dbReference>
<sequence length="1244" mass="140086">MRLTPQRFYIYLLTLLLWLDNRTTARKHHKCPIGFHLAYTKDEMPICYREKGPETFAEKFKDCTGNLYTSKLYHSLNLTKTNKVLWTEYKSLYPGGPFIDWSYTASAGDILVTTYDVKYDTTLGIDEELCVIIDPVSNFTATRCYEKHYRYCFVHPYPDEHDMGRKGCAGFRGSWRFYSPTSDCLTAVTGVGGGTVRATWRQAQELCSKRGGSLLHRGWRYSNNPLLHTSGSYPMYPMGVVMNTEHDILRYDADNDTEEIPDSDWHFETTQSPVDAVFGAVRDEFWYLVNSSYVFFDVICEKPAPLRYLDLKLTVDWEANIFLAVNDTIKKNDISCYSDSLVYYPSSTDISKTDDEQILRVDPDHDGYYWCIQYDYKNFHVSTSNRALFIRSKQSVLNLYACKIRLKNEYRFENLDKLYKVWKKKLEVFIYYRTKYVSVYGDMNTTDPYEAERLLKAFKSAKPDLNWKDSDVIFNLKIKRLYLDSRTALVHVMLNPEMQPLMPGLWDTMEVLFMKPAYFCKGFNSVPTLPLGESVTTTGSRMYSCIGDFNEGVQWVESFARDYNPTPVEITELYGIEDVTVPNTLPDMAKVQQQQTTEDSQSSSEEYHSRSPRPKPSPPEGVNTTTETISEVITVTTSPDLIITVTIPPIVTETQATTEYSETTTALPLPTTSLPPDIQLDQLLEDLEALLQNETLPLESITTTFDQVNDILDVEDEHLEIPGQLLHMLDELGARVQLQEGESTAVEVRHNVALLLADVSPTHPVLGLRVAARDNDAFDNQSFHFIASDVGAESLVANETEALVQLPASVSRVPRRVSFVAFRNQRAFPSSLVVNSRVFSVNVENLTTFDEGEVIDIHLTPLVEAPGREARRACAYWQFAAGGGGQWSRAGCQLLRGGAGLLDTCRCTHLTHFAEVLVPRTLFSERDERALEVLSLVGCFVSMFGLAVIALTAGLFRSWRREYGNKVWLHLCGAVLALAVCFVVVVFARFERYGAACMTVGVALHYSVLASFCWMLVAAVLSYRRLVVVFARDASHKLLRAAAFAWGAPCAVVGILLSVDPQSYAGRFEEKAPSGSFCYPSGLALWLAVYAPIAVMLLANWTLFALIVRSVFASRRIQRHGDSNEALRCASVSCLLVFLFGLPWIFGLFASNVVAAYLFTLTATFQGFVLFLFFVVGNKKTRDLWLNKLKIKQTRKVPVTSSTYTNRSTGPGWRGGGAEASPVSTDAKTTKPRSLSSPDDSRFS</sequence>
<evidence type="ECO:0000313" key="12">
    <source>
        <dbReference type="Proteomes" id="UP001153714"/>
    </source>
</evidence>
<reference evidence="11" key="2">
    <citation type="submission" date="2022-10" db="EMBL/GenBank/DDBJ databases">
        <authorList>
            <consortium name="ENA_rothamsted_submissions"/>
            <consortium name="culmorum"/>
            <person name="King R."/>
        </authorList>
    </citation>
    <scope>NUCLEOTIDE SEQUENCE</scope>
</reference>
<dbReference type="InterPro" id="IPR046338">
    <property type="entry name" value="GAIN_dom_sf"/>
</dbReference>
<feature type="region of interest" description="Disordered" evidence="6">
    <location>
        <begin position="1201"/>
        <end position="1244"/>
    </location>
</feature>
<feature type="transmembrane region" description="Helical" evidence="7">
    <location>
        <begin position="1083"/>
        <end position="1108"/>
    </location>
</feature>
<evidence type="ECO:0000256" key="5">
    <source>
        <dbReference type="ARBA" id="ARBA00023157"/>
    </source>
</evidence>
<dbReference type="OrthoDB" id="10037534at2759"/>
<dbReference type="Pfam" id="PF00002">
    <property type="entry name" value="7tm_2"/>
    <property type="match status" value="1"/>
</dbReference>
<dbReference type="InterPro" id="IPR000203">
    <property type="entry name" value="GPS"/>
</dbReference>
<evidence type="ECO:0000256" key="7">
    <source>
        <dbReference type="SAM" id="Phobius"/>
    </source>
</evidence>
<feature type="transmembrane region" description="Helical" evidence="7">
    <location>
        <begin position="1129"/>
        <end position="1149"/>
    </location>
</feature>
<dbReference type="GO" id="GO:0004930">
    <property type="term" value="F:G protein-coupled receptor activity"/>
    <property type="evidence" value="ECO:0007669"/>
    <property type="project" value="InterPro"/>
</dbReference>
<dbReference type="EMBL" id="OU893342">
    <property type="protein sequence ID" value="CAG9783488.1"/>
    <property type="molecule type" value="Genomic_DNA"/>
</dbReference>
<feature type="transmembrane region" description="Helical" evidence="7">
    <location>
        <begin position="993"/>
        <end position="1017"/>
    </location>
</feature>
<dbReference type="InterPro" id="IPR000832">
    <property type="entry name" value="GPCR_2_secretin-like"/>
</dbReference>
<keyword evidence="3 7" id="KW-1133">Transmembrane helix</keyword>
<name>A0A9N9QUB5_9NEOP</name>
<dbReference type="PROSITE" id="PS50261">
    <property type="entry name" value="G_PROTEIN_RECEP_F2_4"/>
    <property type="match status" value="1"/>
</dbReference>
<keyword evidence="8" id="KW-0732">Signal</keyword>
<dbReference type="GO" id="GO:0016020">
    <property type="term" value="C:membrane"/>
    <property type="evidence" value="ECO:0007669"/>
    <property type="project" value="UniProtKB-SubCell"/>
</dbReference>
<feature type="transmembrane region" description="Helical" evidence="7">
    <location>
        <begin position="933"/>
        <end position="956"/>
    </location>
</feature>
<evidence type="ECO:0000256" key="8">
    <source>
        <dbReference type="SAM" id="SignalP"/>
    </source>
</evidence>
<evidence type="ECO:0000256" key="4">
    <source>
        <dbReference type="ARBA" id="ARBA00023136"/>
    </source>
</evidence>
<evidence type="ECO:0000256" key="6">
    <source>
        <dbReference type="SAM" id="MobiDB-lite"/>
    </source>
</evidence>
<dbReference type="Proteomes" id="UP001153714">
    <property type="component" value="Chromosome 11"/>
</dbReference>
<dbReference type="PRINTS" id="PR00249">
    <property type="entry name" value="GPCRSECRETIN"/>
</dbReference>
<dbReference type="SUPFAM" id="SSF81321">
    <property type="entry name" value="Family A G protein-coupled receptor-like"/>
    <property type="match status" value="1"/>
</dbReference>
<dbReference type="Gene3D" id="2.60.220.50">
    <property type="match status" value="1"/>
</dbReference>
<evidence type="ECO:0000259" key="9">
    <source>
        <dbReference type="PROSITE" id="PS50221"/>
    </source>
</evidence>
<feature type="region of interest" description="Disordered" evidence="6">
    <location>
        <begin position="590"/>
        <end position="624"/>
    </location>
</feature>
<feature type="chain" id="PRO_5040288890" evidence="8">
    <location>
        <begin position="26"/>
        <end position="1244"/>
    </location>
</feature>
<dbReference type="Gene3D" id="1.20.1070.10">
    <property type="entry name" value="Rhodopsin 7-helix transmembrane proteins"/>
    <property type="match status" value="1"/>
</dbReference>
<dbReference type="PANTHER" id="PTHR45692:SF1">
    <property type="entry name" value="G-PROTEIN COUPLED RECEPTORS FAMILY 2 PROFILE 2 DOMAIN-CONTAINING PROTEIN"/>
    <property type="match status" value="1"/>
</dbReference>
<evidence type="ECO:0000256" key="1">
    <source>
        <dbReference type="ARBA" id="ARBA00004141"/>
    </source>
</evidence>
<dbReference type="AlphaFoldDB" id="A0A9N9QUB5"/>
<dbReference type="PANTHER" id="PTHR45692">
    <property type="entry name" value="G_PROTEIN_RECEP_F2_4 DOMAIN-CONTAINING PROTEIN"/>
    <property type="match status" value="1"/>
</dbReference>